<keyword evidence="4" id="KW-0233">DNA recombination</keyword>
<dbReference type="SUPFAM" id="SSF56349">
    <property type="entry name" value="DNA breaking-rejoining enzymes"/>
    <property type="match status" value="1"/>
</dbReference>
<comment type="similarity">
    <text evidence="1">Belongs to the 'phage' integrase family.</text>
</comment>
<protein>
    <submittedName>
        <fullName evidence="7">Integron integrase</fullName>
    </submittedName>
</protein>
<dbReference type="Pfam" id="PF13495">
    <property type="entry name" value="Phage_int_SAM_4"/>
    <property type="match status" value="1"/>
</dbReference>
<feature type="domain" description="Tyr recombinase" evidence="6">
    <location>
        <begin position="176"/>
        <end position="389"/>
    </location>
</feature>
<dbReference type="NCBIfam" id="TIGR02249">
    <property type="entry name" value="integrase_gron"/>
    <property type="match status" value="1"/>
</dbReference>
<evidence type="ECO:0000256" key="3">
    <source>
        <dbReference type="ARBA" id="ARBA00023125"/>
    </source>
</evidence>
<dbReference type="InterPro" id="IPR013762">
    <property type="entry name" value="Integrase-like_cat_sf"/>
</dbReference>
<evidence type="ECO:0000313" key="7">
    <source>
        <dbReference type="EMBL" id="KAA5538538.1"/>
    </source>
</evidence>
<evidence type="ECO:0000256" key="2">
    <source>
        <dbReference type="ARBA" id="ARBA00022908"/>
    </source>
</evidence>
<dbReference type="PROSITE" id="PS51898">
    <property type="entry name" value="TYR_RECOMBINASE"/>
    <property type="match status" value="1"/>
</dbReference>
<dbReference type="CDD" id="cd01193">
    <property type="entry name" value="INT_IntI_C"/>
    <property type="match status" value="1"/>
</dbReference>
<evidence type="ECO:0000256" key="5">
    <source>
        <dbReference type="SAM" id="MobiDB-lite"/>
    </source>
</evidence>
<accession>A0A5M6CTA0</accession>
<comment type="caution">
    <text evidence="7">The sequence shown here is derived from an EMBL/GenBank/DDBJ whole genome shotgun (WGS) entry which is preliminary data.</text>
</comment>
<evidence type="ECO:0000259" key="6">
    <source>
        <dbReference type="PROSITE" id="PS51898"/>
    </source>
</evidence>
<dbReference type="InterPro" id="IPR011010">
    <property type="entry name" value="DNA_brk_join_enz"/>
</dbReference>
<dbReference type="GO" id="GO:0006310">
    <property type="term" value="P:DNA recombination"/>
    <property type="evidence" value="ECO:0007669"/>
    <property type="project" value="UniProtKB-KW"/>
</dbReference>
<dbReference type="PANTHER" id="PTHR30349">
    <property type="entry name" value="PHAGE INTEGRASE-RELATED"/>
    <property type="match status" value="1"/>
</dbReference>
<dbReference type="InterPro" id="IPR011946">
    <property type="entry name" value="Integrase_integron-type"/>
</dbReference>
<dbReference type="EMBL" id="VWOX01000031">
    <property type="protein sequence ID" value="KAA5538538.1"/>
    <property type="molecule type" value="Genomic_DNA"/>
</dbReference>
<keyword evidence="3" id="KW-0238">DNA-binding</keyword>
<name>A0A5M6CTA0_9BACT</name>
<gene>
    <name evidence="7" type="ORF">FYK55_27540</name>
</gene>
<dbReference type="AlphaFoldDB" id="A0A5M6CTA0"/>
<evidence type="ECO:0000256" key="4">
    <source>
        <dbReference type="ARBA" id="ARBA00023172"/>
    </source>
</evidence>
<sequence>MIAFSKDQRDRGVPAWKRQSMVQGLIVFRQSVQNLSSTDLIPIHQKLGEIAAWERAQDEGAETIEDIVGKINPREADVIQQLRRKLRFHGKKYSTEKAYVGKVKAFMRARGLKCSADFANVGGPDVESYLTDLAVDGNVAPSTQNQAFHALLFLFEHVFKRDIGRIQALRASKGKQIPTVMSADEIRRVFLHLDGTALIIAKLLYGCGLRISEALRLRVKDIDFDNQLIEIHQSKGSKSRIVPLPEDLVEPLKRTLNSRRALHEQDVADGVASVWLPYSLAKKYPNAPSEWRWQFVFASHRLSKDPRTHEMHRHHLHRDTFPNHLRRAVERAKVPKAVTSHTFRHSFATHLLHEGTDIRMIQELLGHKDVATTMIYTHVVNRDDVAVVSPLDRMASAMKPKPTAPGSNEQLDSGPSAPESELQSAGDNGVGHPLLESADGARPRWWQKWFAVPYRNTG</sequence>
<dbReference type="Pfam" id="PF00589">
    <property type="entry name" value="Phage_integrase"/>
    <property type="match status" value="1"/>
</dbReference>
<evidence type="ECO:0000313" key="8">
    <source>
        <dbReference type="Proteomes" id="UP000324479"/>
    </source>
</evidence>
<dbReference type="Gene3D" id="1.10.443.10">
    <property type="entry name" value="Intergrase catalytic core"/>
    <property type="match status" value="1"/>
</dbReference>
<organism evidence="7 8">
    <name type="scientific">Roseiconus nitratireducens</name>
    <dbReference type="NCBI Taxonomy" id="2605748"/>
    <lineage>
        <taxon>Bacteria</taxon>
        <taxon>Pseudomonadati</taxon>
        <taxon>Planctomycetota</taxon>
        <taxon>Planctomycetia</taxon>
        <taxon>Pirellulales</taxon>
        <taxon>Pirellulaceae</taxon>
        <taxon>Roseiconus</taxon>
    </lineage>
</organism>
<dbReference type="GO" id="GO:0003677">
    <property type="term" value="F:DNA binding"/>
    <property type="evidence" value="ECO:0007669"/>
    <property type="project" value="UniProtKB-KW"/>
</dbReference>
<keyword evidence="8" id="KW-1185">Reference proteome</keyword>
<dbReference type="InterPro" id="IPR002104">
    <property type="entry name" value="Integrase_catalytic"/>
</dbReference>
<dbReference type="PANTHER" id="PTHR30349:SF64">
    <property type="entry name" value="PROPHAGE INTEGRASE INTD-RELATED"/>
    <property type="match status" value="1"/>
</dbReference>
<dbReference type="Proteomes" id="UP000324479">
    <property type="component" value="Unassembled WGS sequence"/>
</dbReference>
<reference evidence="7 8" key="1">
    <citation type="submission" date="2019-08" db="EMBL/GenBank/DDBJ databases">
        <authorList>
            <person name="Dhanesh K."/>
            <person name="Kumar G."/>
            <person name="Sasikala C."/>
            <person name="Venkata Ramana C."/>
        </authorList>
    </citation>
    <scope>NUCLEOTIDE SEQUENCE [LARGE SCALE GENOMIC DNA]</scope>
    <source>
        <strain evidence="7 8">JC645</strain>
    </source>
</reference>
<dbReference type="InterPro" id="IPR050090">
    <property type="entry name" value="Tyrosine_recombinase_XerCD"/>
</dbReference>
<proteinExistence type="inferred from homology"/>
<dbReference type="InterPro" id="IPR004107">
    <property type="entry name" value="Integrase_SAM-like_N"/>
</dbReference>
<evidence type="ECO:0000256" key="1">
    <source>
        <dbReference type="ARBA" id="ARBA00008857"/>
    </source>
</evidence>
<feature type="region of interest" description="Disordered" evidence="5">
    <location>
        <begin position="396"/>
        <end position="437"/>
    </location>
</feature>
<dbReference type="InterPro" id="IPR010998">
    <property type="entry name" value="Integrase_recombinase_N"/>
</dbReference>
<keyword evidence="2" id="KW-0229">DNA integration</keyword>
<dbReference type="GO" id="GO:0015074">
    <property type="term" value="P:DNA integration"/>
    <property type="evidence" value="ECO:0007669"/>
    <property type="project" value="UniProtKB-KW"/>
</dbReference>
<dbReference type="Gene3D" id="1.10.150.130">
    <property type="match status" value="1"/>
</dbReference>